<organism evidence="1 2">
    <name type="scientific">Gemmatirosa kalamazoonensis</name>
    <dbReference type="NCBI Taxonomy" id="861299"/>
    <lineage>
        <taxon>Bacteria</taxon>
        <taxon>Pseudomonadati</taxon>
        <taxon>Gemmatimonadota</taxon>
        <taxon>Gemmatimonadia</taxon>
        <taxon>Gemmatimonadales</taxon>
        <taxon>Gemmatimonadaceae</taxon>
        <taxon>Gemmatirosa</taxon>
    </lineage>
</organism>
<sequence length="128" mass="13459">MSKCRVSPHGRLVARVPQPAGAAALLLFVGIVGGCDDPVSVSGENRRVSAGVGTEVVITLGTVRPGEFASPPEISSPSLEFVEMSYVGALPGGPTQRFRLRTVARGRAVVTFRHTFASRVVSDTVDVR</sequence>
<dbReference type="AlphaFoldDB" id="W0RPF0"/>
<gene>
    <name evidence="1" type="ORF">J421_5349</name>
</gene>
<dbReference type="KEGG" id="gba:J421_5349"/>
<dbReference type="EMBL" id="CP007129">
    <property type="protein sequence ID" value="AHG92884.1"/>
    <property type="molecule type" value="Genomic_DNA"/>
</dbReference>
<dbReference type="InParanoid" id="W0RPF0"/>
<evidence type="ECO:0008006" key="3">
    <source>
        <dbReference type="Google" id="ProtNLM"/>
    </source>
</evidence>
<keyword evidence="1" id="KW-0614">Plasmid</keyword>
<evidence type="ECO:0000313" key="2">
    <source>
        <dbReference type="Proteomes" id="UP000019151"/>
    </source>
</evidence>
<keyword evidence="2" id="KW-1185">Reference proteome</keyword>
<dbReference type="HOGENOM" id="CLU_1956448_0_0_0"/>
<geneLocation type="plasmid" evidence="1 2">
    <name>1</name>
</geneLocation>
<accession>W0RPF0</accession>
<reference evidence="1 2" key="1">
    <citation type="journal article" date="2014" name="Genome Announc.">
        <title>Genome Sequence and Methylome of Soil Bacterium Gemmatirosa kalamazoonensis KBS708T, a Member of the Rarely Cultivated Gemmatimonadetes Phylum.</title>
        <authorList>
            <person name="Debruyn J.M."/>
            <person name="Radosevich M."/>
            <person name="Wommack K.E."/>
            <person name="Polson S.W."/>
            <person name="Hauser L.J."/>
            <person name="Fawaz M.N."/>
            <person name="Korlach J."/>
            <person name="Tsai Y.C."/>
        </authorList>
    </citation>
    <scope>NUCLEOTIDE SEQUENCE [LARGE SCALE GENOMIC DNA]</scope>
    <source>
        <strain evidence="1 2">KBS708</strain>
        <plasmid evidence="2">Plasmid 1</plasmid>
    </source>
</reference>
<name>W0RPF0_9BACT</name>
<dbReference type="RefSeq" id="WP_148306567.1">
    <property type="nucleotide sequence ID" value="NZ_CP007129.1"/>
</dbReference>
<proteinExistence type="predicted"/>
<protein>
    <recommendedName>
        <fullName evidence="3">Lipoprotein</fullName>
    </recommendedName>
</protein>
<dbReference type="PROSITE" id="PS51257">
    <property type="entry name" value="PROKAR_LIPOPROTEIN"/>
    <property type="match status" value="1"/>
</dbReference>
<dbReference type="Proteomes" id="UP000019151">
    <property type="component" value="Plasmid 1"/>
</dbReference>
<evidence type="ECO:0000313" key="1">
    <source>
        <dbReference type="EMBL" id="AHG92884.1"/>
    </source>
</evidence>